<dbReference type="InParanoid" id="A0A2H3CWJ2"/>
<dbReference type="Proteomes" id="UP000217790">
    <property type="component" value="Unassembled WGS sequence"/>
</dbReference>
<name>A0A2H3CWJ2_ARMGA</name>
<feature type="compositionally biased region" description="Basic and acidic residues" evidence="1">
    <location>
        <begin position="106"/>
        <end position="115"/>
    </location>
</feature>
<dbReference type="AlphaFoldDB" id="A0A2H3CWJ2"/>
<keyword evidence="3" id="KW-1185">Reference proteome</keyword>
<proteinExistence type="predicted"/>
<evidence type="ECO:0000313" key="2">
    <source>
        <dbReference type="EMBL" id="PBK79676.1"/>
    </source>
</evidence>
<evidence type="ECO:0000313" key="3">
    <source>
        <dbReference type="Proteomes" id="UP000217790"/>
    </source>
</evidence>
<feature type="region of interest" description="Disordered" evidence="1">
    <location>
        <begin position="83"/>
        <end position="133"/>
    </location>
</feature>
<accession>A0A2H3CWJ2</accession>
<protein>
    <submittedName>
        <fullName evidence="2">Uncharacterized protein</fullName>
    </submittedName>
</protein>
<reference evidence="3" key="1">
    <citation type="journal article" date="2017" name="Nat. Ecol. Evol.">
        <title>Genome expansion and lineage-specific genetic innovations in the forest pathogenic fungi Armillaria.</title>
        <authorList>
            <person name="Sipos G."/>
            <person name="Prasanna A.N."/>
            <person name="Walter M.C."/>
            <person name="O'Connor E."/>
            <person name="Balint B."/>
            <person name="Krizsan K."/>
            <person name="Kiss B."/>
            <person name="Hess J."/>
            <person name="Varga T."/>
            <person name="Slot J."/>
            <person name="Riley R."/>
            <person name="Boka B."/>
            <person name="Rigling D."/>
            <person name="Barry K."/>
            <person name="Lee J."/>
            <person name="Mihaltcheva S."/>
            <person name="LaButti K."/>
            <person name="Lipzen A."/>
            <person name="Waldron R."/>
            <person name="Moloney N.M."/>
            <person name="Sperisen C."/>
            <person name="Kredics L."/>
            <person name="Vagvoelgyi C."/>
            <person name="Patrignani A."/>
            <person name="Fitzpatrick D."/>
            <person name="Nagy I."/>
            <person name="Doyle S."/>
            <person name="Anderson J.B."/>
            <person name="Grigoriev I.V."/>
            <person name="Gueldener U."/>
            <person name="Muensterkoetter M."/>
            <person name="Nagy L.G."/>
        </authorList>
    </citation>
    <scope>NUCLEOTIDE SEQUENCE [LARGE SCALE GENOMIC DNA]</scope>
    <source>
        <strain evidence="3">Ar21-2</strain>
    </source>
</reference>
<dbReference type="EMBL" id="KZ293764">
    <property type="protein sequence ID" value="PBK79676.1"/>
    <property type="molecule type" value="Genomic_DNA"/>
</dbReference>
<feature type="compositionally biased region" description="Polar residues" evidence="1">
    <location>
        <begin position="124"/>
        <end position="133"/>
    </location>
</feature>
<sequence length="133" mass="14576">MAKQIVEFRFLHLDELIDVAEEEGLTEENQCGTLLGGTAEGEGWLGYSGWTSGDAARRRARHGNTVKVAQDIRLCAHPRTHPAAISVPNTSSMLPKVGRPTFLRNAGKDRSRARPYDGTVPIHTVTQAPSEDR</sequence>
<evidence type="ECO:0000256" key="1">
    <source>
        <dbReference type="SAM" id="MobiDB-lite"/>
    </source>
</evidence>
<organism evidence="2 3">
    <name type="scientific">Armillaria gallica</name>
    <name type="common">Bulbous honey fungus</name>
    <name type="synonym">Armillaria bulbosa</name>
    <dbReference type="NCBI Taxonomy" id="47427"/>
    <lineage>
        <taxon>Eukaryota</taxon>
        <taxon>Fungi</taxon>
        <taxon>Dikarya</taxon>
        <taxon>Basidiomycota</taxon>
        <taxon>Agaricomycotina</taxon>
        <taxon>Agaricomycetes</taxon>
        <taxon>Agaricomycetidae</taxon>
        <taxon>Agaricales</taxon>
        <taxon>Marasmiineae</taxon>
        <taxon>Physalacriaceae</taxon>
        <taxon>Armillaria</taxon>
    </lineage>
</organism>
<gene>
    <name evidence="2" type="ORF">ARMGADRAFT_1040625</name>
</gene>